<evidence type="ECO:0000256" key="1">
    <source>
        <dbReference type="SAM" id="Phobius"/>
    </source>
</evidence>
<dbReference type="PROSITE" id="PS51257">
    <property type="entry name" value="PROKAR_LIPOPROTEIN"/>
    <property type="match status" value="1"/>
</dbReference>
<keyword evidence="3" id="KW-1185">Reference proteome</keyword>
<organism evidence="2 3">
    <name type="scientific">Saccharothrix carnea</name>
    <dbReference type="NCBI Taxonomy" id="1280637"/>
    <lineage>
        <taxon>Bacteria</taxon>
        <taxon>Bacillati</taxon>
        <taxon>Actinomycetota</taxon>
        <taxon>Actinomycetes</taxon>
        <taxon>Pseudonocardiales</taxon>
        <taxon>Pseudonocardiaceae</taxon>
        <taxon>Saccharothrix</taxon>
    </lineage>
</organism>
<name>A0A2P8I042_SACCR</name>
<dbReference type="OrthoDB" id="3542463at2"/>
<proteinExistence type="predicted"/>
<dbReference type="AlphaFoldDB" id="A0A2P8I042"/>
<reference evidence="2 3" key="1">
    <citation type="submission" date="2018-03" db="EMBL/GenBank/DDBJ databases">
        <title>Genomic Encyclopedia of Type Strains, Phase III (KMG-III): the genomes of soil and plant-associated and newly described type strains.</title>
        <authorList>
            <person name="Whitman W."/>
        </authorList>
    </citation>
    <scope>NUCLEOTIDE SEQUENCE [LARGE SCALE GENOMIC DNA]</scope>
    <source>
        <strain evidence="2 3">CGMCC 4.7097</strain>
    </source>
</reference>
<feature type="transmembrane region" description="Helical" evidence="1">
    <location>
        <begin position="12"/>
        <end position="33"/>
    </location>
</feature>
<dbReference type="Proteomes" id="UP000241118">
    <property type="component" value="Unassembled WGS sequence"/>
</dbReference>
<sequence>MADGKANDGRWAPWWVYVVLIVGCNLIKQYFIGGKVSDVANVAITVAMVGALIFAITAVYRSMVATRRR</sequence>
<evidence type="ECO:0000313" key="2">
    <source>
        <dbReference type="EMBL" id="PSL51814.1"/>
    </source>
</evidence>
<protein>
    <submittedName>
        <fullName evidence="2">Uncharacterized protein</fullName>
    </submittedName>
</protein>
<keyword evidence="1" id="KW-0472">Membrane</keyword>
<keyword evidence="1" id="KW-0812">Transmembrane</keyword>
<keyword evidence="1" id="KW-1133">Transmembrane helix</keyword>
<feature type="transmembrane region" description="Helical" evidence="1">
    <location>
        <begin position="39"/>
        <end position="60"/>
    </location>
</feature>
<gene>
    <name evidence="2" type="ORF">B0I31_1178</name>
</gene>
<comment type="caution">
    <text evidence="2">The sequence shown here is derived from an EMBL/GenBank/DDBJ whole genome shotgun (WGS) entry which is preliminary data.</text>
</comment>
<dbReference type="RefSeq" id="WP_073888275.1">
    <property type="nucleotide sequence ID" value="NZ_JBHXUE010000008.1"/>
</dbReference>
<evidence type="ECO:0000313" key="3">
    <source>
        <dbReference type="Proteomes" id="UP000241118"/>
    </source>
</evidence>
<dbReference type="EMBL" id="PYAX01000017">
    <property type="protein sequence ID" value="PSL51814.1"/>
    <property type="molecule type" value="Genomic_DNA"/>
</dbReference>
<accession>A0A2P8I042</accession>